<protein>
    <submittedName>
        <fullName evidence="1">HEPN domain-containing protein</fullName>
    </submittedName>
</protein>
<name>A0ABT5EU39_9BACT</name>
<evidence type="ECO:0000313" key="1">
    <source>
        <dbReference type="EMBL" id="MDC0745333.1"/>
    </source>
</evidence>
<reference evidence="1 2" key="1">
    <citation type="submission" date="2022-11" db="EMBL/GenBank/DDBJ databases">
        <title>Minimal conservation of predation-associated metabolite biosynthetic gene clusters underscores biosynthetic potential of Myxococcota including descriptions for ten novel species: Archangium lansinium sp. nov., Myxococcus landrumus sp. nov., Nannocystis bai.</title>
        <authorList>
            <person name="Ahearne A."/>
            <person name="Stevens C."/>
            <person name="Dowd S."/>
        </authorList>
    </citation>
    <scope>NUCLEOTIDE SEQUENCE [LARGE SCALE GENOMIC DNA]</scope>
    <source>
        <strain evidence="1 2">RJM3</strain>
    </source>
</reference>
<gene>
    <name evidence="1" type="ORF">POL67_28635</name>
</gene>
<comment type="caution">
    <text evidence="1">The sequence shown here is derived from an EMBL/GenBank/DDBJ whole genome shotgun (WGS) entry which is preliminary data.</text>
</comment>
<proteinExistence type="predicted"/>
<sequence length="369" mass="41878">MTNPVVAKLSASLPRDIHKGMICTPARFLGQYEDEQFLIAHAWPTDYVGMNIRFGQKSAASKHYYIVAFKAPAEESFAGGRRTAIPDYTPLLGEIVDLLAVFFGKQFNSCGMIESSGLYHIPHLSMSLTGYYDHYPYNDLPRPDLEIDLNLSRCGGILGLLTDAAPSSRLSTLAGTAAKFYARALRTYEHDHGAAFVDLMMAGEIISKYQELPQDEIYDDQLKKLFARLHQAGIGESDVRAIKGRLYQVKRHFVRNLLGLLSPKFFDKTECSGLTPIEHVRLRADDIEKRLRSAYDLRSRYVHEGIPLDYWMRPEGRDELRWGSPITGNKELDKIVGNAPTFYGMERIIRFCLLRLLHKHVMPLHPDLD</sequence>
<accession>A0ABT5EU39</accession>
<keyword evidence="2" id="KW-1185">Reference proteome</keyword>
<dbReference type="Proteomes" id="UP001221411">
    <property type="component" value="Unassembled WGS sequence"/>
</dbReference>
<dbReference type="RefSeq" id="WP_271922717.1">
    <property type="nucleotide sequence ID" value="NZ_JAQNDO010000001.1"/>
</dbReference>
<evidence type="ECO:0000313" key="2">
    <source>
        <dbReference type="Proteomes" id="UP001221411"/>
    </source>
</evidence>
<dbReference type="EMBL" id="JAQNDO010000001">
    <property type="protein sequence ID" value="MDC0745333.1"/>
    <property type="molecule type" value="Genomic_DNA"/>
</dbReference>
<organism evidence="1 2">
    <name type="scientific">Polyangium mundeleinium</name>
    <dbReference type="NCBI Taxonomy" id="2995306"/>
    <lineage>
        <taxon>Bacteria</taxon>
        <taxon>Pseudomonadati</taxon>
        <taxon>Myxococcota</taxon>
        <taxon>Polyangia</taxon>
        <taxon>Polyangiales</taxon>
        <taxon>Polyangiaceae</taxon>
        <taxon>Polyangium</taxon>
    </lineage>
</organism>